<accession>B7QBR0</accession>
<reference evidence="2" key="2">
    <citation type="submission" date="2020-05" db="UniProtKB">
        <authorList>
            <consortium name="EnsemblMetazoa"/>
        </authorList>
    </citation>
    <scope>IDENTIFICATION</scope>
    <source>
        <strain evidence="2">wikel</strain>
    </source>
</reference>
<dbReference type="EMBL" id="ABJB010520153">
    <property type="status" value="NOT_ANNOTATED_CDS"/>
    <property type="molecule type" value="Genomic_DNA"/>
</dbReference>
<reference evidence="1 3" key="1">
    <citation type="submission" date="2008-03" db="EMBL/GenBank/DDBJ databases">
        <title>Annotation of Ixodes scapularis.</title>
        <authorList>
            <consortium name="Ixodes scapularis Genome Project Consortium"/>
            <person name="Caler E."/>
            <person name="Hannick L.I."/>
            <person name="Bidwell S."/>
            <person name="Joardar V."/>
            <person name="Thiagarajan M."/>
            <person name="Amedeo P."/>
            <person name="Galinsky K.J."/>
            <person name="Schobel S."/>
            <person name="Inman J."/>
            <person name="Hostetler J."/>
            <person name="Miller J."/>
            <person name="Hammond M."/>
            <person name="Megy K."/>
            <person name="Lawson D."/>
            <person name="Kodira C."/>
            <person name="Sutton G."/>
            <person name="Meyer J."/>
            <person name="Hill C.A."/>
            <person name="Birren B."/>
            <person name="Nene V."/>
            <person name="Collins F."/>
            <person name="Alarcon-Chaidez F."/>
            <person name="Wikel S."/>
            <person name="Strausberg R."/>
        </authorList>
    </citation>
    <scope>NUCLEOTIDE SEQUENCE [LARGE SCALE GENOMIC DNA]</scope>
    <source>
        <strain evidence="3">Wikel</strain>
        <strain evidence="1">Wikel colony</strain>
    </source>
</reference>
<keyword evidence="3" id="KW-1185">Reference proteome</keyword>
<dbReference type="AlphaFoldDB" id="B7QBR0"/>
<dbReference type="PaxDb" id="6945-B7QBR0"/>
<evidence type="ECO:0000313" key="1">
    <source>
        <dbReference type="EMBL" id="EEC16282.1"/>
    </source>
</evidence>
<sequence length="163" mass="17688">MLIKPDCLSLNTKKILDTGQKQAIADENTTRTREANLGPASDGGEAATCVVGRGEEIRVAWMALAILLGTAVILGHTHVRRHEATPQSGRLTSSRTERTAARCLLKTRFACTVVQLVSKQRAHSRPFDLPSAQAIQTRLRFSVSTTLSLSLSFLAHKGSLQRA</sequence>
<proteinExistence type="predicted"/>
<dbReference type="HOGENOM" id="CLU_1628907_0_0_1"/>
<name>B7QBR0_IXOSC</name>
<dbReference type="InParanoid" id="B7QBR0"/>
<organism>
    <name type="scientific">Ixodes scapularis</name>
    <name type="common">Black-legged tick</name>
    <name type="synonym">Deer tick</name>
    <dbReference type="NCBI Taxonomy" id="6945"/>
    <lineage>
        <taxon>Eukaryota</taxon>
        <taxon>Metazoa</taxon>
        <taxon>Ecdysozoa</taxon>
        <taxon>Arthropoda</taxon>
        <taxon>Chelicerata</taxon>
        <taxon>Arachnida</taxon>
        <taxon>Acari</taxon>
        <taxon>Parasitiformes</taxon>
        <taxon>Ixodida</taxon>
        <taxon>Ixodoidea</taxon>
        <taxon>Ixodidae</taxon>
        <taxon>Ixodinae</taxon>
        <taxon>Ixodes</taxon>
    </lineage>
</organism>
<evidence type="ECO:0000313" key="2">
    <source>
        <dbReference type="EnsemblMetazoa" id="ISCW022907-PA"/>
    </source>
</evidence>
<protein>
    <submittedName>
        <fullName evidence="1 2">Uncharacterized protein</fullName>
    </submittedName>
</protein>
<gene>
    <name evidence="1" type="ORF">IscW_ISCW022907</name>
</gene>
<dbReference type="Proteomes" id="UP000001555">
    <property type="component" value="Unassembled WGS sequence"/>
</dbReference>
<dbReference type="VEuPathDB" id="VectorBase:ISCW022907"/>
<dbReference type="EMBL" id="DS903006">
    <property type="protein sequence ID" value="EEC16282.1"/>
    <property type="molecule type" value="Genomic_DNA"/>
</dbReference>
<dbReference type="EnsemblMetazoa" id="ISCW022907-RA">
    <property type="protein sequence ID" value="ISCW022907-PA"/>
    <property type="gene ID" value="ISCW022907"/>
</dbReference>
<evidence type="ECO:0000313" key="3">
    <source>
        <dbReference type="Proteomes" id="UP000001555"/>
    </source>
</evidence>